<proteinExistence type="predicted"/>
<organism evidence="1 2">
    <name type="scientific">Cellulomonas triticagri</name>
    <dbReference type="NCBI Taxonomy" id="2483352"/>
    <lineage>
        <taxon>Bacteria</taxon>
        <taxon>Bacillati</taxon>
        <taxon>Actinomycetota</taxon>
        <taxon>Actinomycetes</taxon>
        <taxon>Micrococcales</taxon>
        <taxon>Cellulomonadaceae</taxon>
        <taxon>Cellulomonas</taxon>
    </lineage>
</organism>
<evidence type="ECO:0008006" key="3">
    <source>
        <dbReference type="Google" id="ProtNLM"/>
    </source>
</evidence>
<dbReference type="EMBL" id="RFFI01000039">
    <property type="protein sequence ID" value="RMI09800.1"/>
    <property type="molecule type" value="Genomic_DNA"/>
</dbReference>
<protein>
    <recommendedName>
        <fullName evidence="3">RNA-binding protein</fullName>
    </recommendedName>
</protein>
<feature type="non-terminal residue" evidence="1">
    <location>
        <position position="1"/>
    </location>
</feature>
<sequence>LAAAARADATALRDLAEVRVRLLLDTLVDAGTALRDELALPPAGRMPADLVAPGVAAPAPRGTSRGRAAQDPALLDDLLALPRPHLLVDGYNVSKLAWPDQPLAEQRRRLTERLANLAGRTGAEVTCCFDGRDAGEHGTERSGPRGVRVLFSHGEIADDLLRRLVRAEPPGRVVVAVTSDRALGADLEAAGARVLPSATLLARLGRV</sequence>
<accession>A0A3M2JD40</accession>
<dbReference type="Pfam" id="PF05991">
    <property type="entry name" value="NYN_YacP"/>
    <property type="match status" value="1"/>
</dbReference>
<dbReference type="RefSeq" id="WP_147463495.1">
    <property type="nucleotide sequence ID" value="NZ_RFFI01000039.1"/>
</dbReference>
<keyword evidence="2" id="KW-1185">Reference proteome</keyword>
<evidence type="ECO:0000313" key="1">
    <source>
        <dbReference type="EMBL" id="RMI09800.1"/>
    </source>
</evidence>
<dbReference type="AlphaFoldDB" id="A0A3M2JD40"/>
<dbReference type="InterPro" id="IPR010298">
    <property type="entry name" value="YacP-like"/>
</dbReference>
<gene>
    <name evidence="1" type="ORF">EBM89_08730</name>
</gene>
<dbReference type="PANTHER" id="PTHR34547:SF1">
    <property type="entry name" value="YACP-LIKE NYN DOMAIN PROTEIN"/>
    <property type="match status" value="1"/>
</dbReference>
<evidence type="ECO:0000313" key="2">
    <source>
        <dbReference type="Proteomes" id="UP000269289"/>
    </source>
</evidence>
<name>A0A3M2JD40_9CELL</name>
<dbReference type="PANTHER" id="PTHR34547">
    <property type="entry name" value="YACP-LIKE NYN DOMAIN PROTEIN"/>
    <property type="match status" value="1"/>
</dbReference>
<reference evidence="1 2" key="1">
    <citation type="submission" date="2018-10" db="EMBL/GenBank/DDBJ databases">
        <title>Isolation, diversity and antifungal activity of actinobacteria from wheat.</title>
        <authorList>
            <person name="Han C."/>
        </authorList>
    </citation>
    <scope>NUCLEOTIDE SEQUENCE [LARGE SCALE GENOMIC DNA]</scope>
    <source>
        <strain evidence="1 2">NEAU-YY56</strain>
    </source>
</reference>
<comment type="caution">
    <text evidence="1">The sequence shown here is derived from an EMBL/GenBank/DDBJ whole genome shotgun (WGS) entry which is preliminary data.</text>
</comment>
<dbReference type="Proteomes" id="UP000269289">
    <property type="component" value="Unassembled WGS sequence"/>
</dbReference>